<dbReference type="PRINTS" id="PR00087">
    <property type="entry name" value="LIPOXYGENASE"/>
</dbReference>
<evidence type="ECO:0000256" key="2">
    <source>
        <dbReference type="ARBA" id="ARBA00009419"/>
    </source>
</evidence>
<feature type="domain" description="PLAT" evidence="16">
    <location>
        <begin position="5"/>
        <end position="130"/>
    </location>
</feature>
<dbReference type="InterPro" id="IPR020834">
    <property type="entry name" value="LipOase_CS"/>
</dbReference>
<accession>A0A5D3DDP9</accession>
<dbReference type="GO" id="GO:0034440">
    <property type="term" value="P:lipid oxidation"/>
    <property type="evidence" value="ECO:0007669"/>
    <property type="project" value="InterPro"/>
</dbReference>
<evidence type="ECO:0000256" key="14">
    <source>
        <dbReference type="RuleBase" id="RU003975"/>
    </source>
</evidence>
<dbReference type="Gene3D" id="4.10.372.10">
    <property type="entry name" value="Lipoxygenase-1, Domain 3"/>
    <property type="match status" value="1"/>
</dbReference>
<dbReference type="InterPro" id="IPR001246">
    <property type="entry name" value="LipOase_plant"/>
</dbReference>
<evidence type="ECO:0000256" key="9">
    <source>
        <dbReference type="ARBA" id="ARBA00023004"/>
    </source>
</evidence>
<keyword evidence="6" id="KW-0276">Fatty acid metabolism</keyword>
<dbReference type="PANTHER" id="PTHR11771">
    <property type="entry name" value="LIPOXYGENASE"/>
    <property type="match status" value="1"/>
</dbReference>
<dbReference type="InterPro" id="IPR036392">
    <property type="entry name" value="PLAT/LH2_dom_sf"/>
</dbReference>
<dbReference type="SUPFAM" id="SSF48484">
    <property type="entry name" value="Lipoxigenase"/>
    <property type="match status" value="1"/>
</dbReference>
<keyword evidence="7 13" id="KW-0223">Dioxygenase</keyword>
<proteinExistence type="inferred from homology"/>
<comment type="pathway">
    <text evidence="14">Lipid metabolism; oxylipin biosynthesis.</text>
</comment>
<feature type="domain" description="Lipoxygenase" evidence="17">
    <location>
        <begin position="133"/>
        <end position="829"/>
    </location>
</feature>
<keyword evidence="5 14" id="KW-0925">Oxylipin biosynthesis</keyword>
<dbReference type="PROSITE" id="PS50095">
    <property type="entry name" value="PLAT"/>
    <property type="match status" value="1"/>
</dbReference>
<dbReference type="InterPro" id="IPR020833">
    <property type="entry name" value="LipOase_Fe_BS"/>
</dbReference>
<dbReference type="Gene3D" id="1.20.245.10">
    <property type="entry name" value="Lipoxygenase-1, Domain 5"/>
    <property type="match status" value="1"/>
</dbReference>
<sequence>MGVEAIVSVTVKPKTTGPTYPYANIILKFASIELDSDQQQKQFIKCVVEPIRPDDDTEEYKEYEGEVEVPEGYGEIGAVIVELECDTAKYEKFIDTISLTDKKSRHSTTFSCKSWVQSKSVLDQRRIFFSTKSYLPGKTPGGLLKLRAEDLSNLRGIKPDGTVDMNERKAFERIYDYDFYNDLGDCDGPAEWKRPVLGGSERPYPRRCRTGRLHCIADPVSEKRSKERFYVPRDEEFSEVKQHYFPSSEPDNKDLLGKNSFHDLPHIESMFREGIKAPDAPHKLLKFNLSTIVTPDHKPDLHSNSSVPSSLLHYPPPESYRRDRYSWLSDTEFARQTLAGLNPYSIQLVTRLPLMSELDPEIYGPQESAFNHTKVQELLGCFNEVNEAIECKRLFVVDYHDTLMPYVNKVRKINGTTLYGSRTLFFLKSDGTLIPLGIELTRPPVDGYPQWKQIFTPGTEATDVWLWRIAKAHVLAHDSCIHQLVIHWLRAHCCMEPYAIATNRQLSTLHPIYRLLHPHFRYNMRINANARESLINAGGIIEGTFSTASYSMELSSSVYRDQWRFDEQAFPEDLIRRGMAERKKDEYGRDILELTIKDYPFANDGLILWNALLEWVTEYVNHYYGDDENAVINDKELQAWWNEIQEKGHPDKKEGWPTLKTRNDLIKIASTIAWVGSGHHASVNFIQYAYAGYTPNRPSIARTNILTEDYHQLPEEFIDLPENELLQVFPSVDQATMVTTTMILLSAHSPDEEYIGVEVEPAWALEPAIDKAFKRFQANLKDLEQQIDENNKNKSLKNRHGAGVVPYEVLKPTSTDGITGRGVPYSVST</sequence>
<dbReference type="GO" id="GO:0006633">
    <property type="term" value="P:fatty acid biosynthetic process"/>
    <property type="evidence" value="ECO:0007669"/>
    <property type="project" value="UniProtKB-KW"/>
</dbReference>
<gene>
    <name evidence="18" type="ORF">E5676_scaffold859G00050</name>
</gene>
<keyword evidence="10" id="KW-0443">Lipid metabolism</keyword>
<evidence type="ECO:0000256" key="10">
    <source>
        <dbReference type="ARBA" id="ARBA00023098"/>
    </source>
</evidence>
<dbReference type="Pfam" id="PF00305">
    <property type="entry name" value="Lipoxygenase"/>
    <property type="match status" value="1"/>
</dbReference>
<keyword evidence="4 13" id="KW-0479">Metal-binding</keyword>
<organism evidence="18 19">
    <name type="scientific">Cucumis melo var. makuwa</name>
    <name type="common">Oriental melon</name>
    <dbReference type="NCBI Taxonomy" id="1194695"/>
    <lineage>
        <taxon>Eukaryota</taxon>
        <taxon>Viridiplantae</taxon>
        <taxon>Streptophyta</taxon>
        <taxon>Embryophyta</taxon>
        <taxon>Tracheophyta</taxon>
        <taxon>Spermatophyta</taxon>
        <taxon>Magnoliopsida</taxon>
        <taxon>eudicotyledons</taxon>
        <taxon>Gunneridae</taxon>
        <taxon>Pentapetalae</taxon>
        <taxon>rosids</taxon>
        <taxon>fabids</taxon>
        <taxon>Cucurbitales</taxon>
        <taxon>Cucurbitaceae</taxon>
        <taxon>Benincaseae</taxon>
        <taxon>Cucumis</taxon>
    </lineage>
</organism>
<evidence type="ECO:0000256" key="8">
    <source>
        <dbReference type="ARBA" id="ARBA00023002"/>
    </source>
</evidence>
<dbReference type="Gene3D" id="4.10.375.10">
    <property type="entry name" value="Lipoxygenase-1, Domain 2"/>
    <property type="match status" value="1"/>
</dbReference>
<keyword evidence="15" id="KW-0175">Coiled coil</keyword>
<dbReference type="SMART" id="SM00308">
    <property type="entry name" value="LH2"/>
    <property type="match status" value="1"/>
</dbReference>
<dbReference type="InterPro" id="IPR013819">
    <property type="entry name" value="LipOase_C"/>
</dbReference>
<dbReference type="GO" id="GO:0031408">
    <property type="term" value="P:oxylipin biosynthetic process"/>
    <property type="evidence" value="ECO:0007669"/>
    <property type="project" value="UniProtKB-UniRule"/>
</dbReference>
<evidence type="ECO:0000259" key="16">
    <source>
        <dbReference type="PROSITE" id="PS50095"/>
    </source>
</evidence>
<comment type="cofactor">
    <cofactor evidence="1 13">
        <name>Fe cation</name>
        <dbReference type="ChEBI" id="CHEBI:24875"/>
    </cofactor>
</comment>
<comment type="caution">
    <text evidence="12">Lacks conserved residue(s) required for the propagation of feature annotation.</text>
</comment>
<evidence type="ECO:0000256" key="11">
    <source>
        <dbReference type="ARBA" id="ARBA00023160"/>
    </source>
</evidence>
<dbReference type="SUPFAM" id="SSF49723">
    <property type="entry name" value="Lipase/lipooxygenase domain (PLAT/LH2 domain)"/>
    <property type="match status" value="1"/>
</dbReference>
<dbReference type="PROSITE" id="PS51393">
    <property type="entry name" value="LIPOXYGENASE_3"/>
    <property type="match status" value="1"/>
</dbReference>
<dbReference type="Gene3D" id="2.60.60.20">
    <property type="entry name" value="PLAT/LH2 domain"/>
    <property type="match status" value="1"/>
</dbReference>
<dbReference type="PROSITE" id="PS00711">
    <property type="entry name" value="LIPOXYGENASE_1"/>
    <property type="match status" value="1"/>
</dbReference>
<dbReference type="PROSITE" id="PS00081">
    <property type="entry name" value="LIPOXYGENASE_2"/>
    <property type="match status" value="1"/>
</dbReference>
<dbReference type="InterPro" id="IPR036226">
    <property type="entry name" value="LipOase_C_sf"/>
</dbReference>
<evidence type="ECO:0000256" key="12">
    <source>
        <dbReference type="PROSITE-ProRule" id="PRU00152"/>
    </source>
</evidence>
<dbReference type="Proteomes" id="UP000321947">
    <property type="component" value="Unassembled WGS sequence"/>
</dbReference>
<keyword evidence="8 13" id="KW-0560">Oxidoreductase</keyword>
<comment type="caution">
    <text evidence="18">The sequence shown here is derived from an EMBL/GenBank/DDBJ whole genome shotgun (WGS) entry which is preliminary data.</text>
</comment>
<name>A0A5D3DDP9_CUCMM</name>
<dbReference type="InterPro" id="IPR001024">
    <property type="entry name" value="PLAT/LH2_dom"/>
</dbReference>
<dbReference type="EMBL" id="SSTD01005549">
    <property type="protein sequence ID" value="TYK21643.1"/>
    <property type="molecule type" value="Genomic_DNA"/>
</dbReference>
<evidence type="ECO:0000256" key="6">
    <source>
        <dbReference type="ARBA" id="ARBA00022832"/>
    </source>
</evidence>
<evidence type="ECO:0000256" key="5">
    <source>
        <dbReference type="ARBA" id="ARBA00022767"/>
    </source>
</evidence>
<evidence type="ECO:0000256" key="3">
    <source>
        <dbReference type="ARBA" id="ARBA00022516"/>
    </source>
</evidence>
<comment type="function">
    <text evidence="14">Plant lipoxygenase may be involved in a number of diverse aspects of plant physiology including growth and development, pest resistance, and senescence or responses to wounding.</text>
</comment>
<protein>
    <recommendedName>
        <fullName evidence="14">Lipoxygenase</fullName>
        <ecNumber evidence="14">1.13.11.-</ecNumber>
    </recommendedName>
</protein>
<keyword evidence="9 13" id="KW-0408">Iron</keyword>
<dbReference type="UniPathway" id="UPA00382"/>
<reference evidence="18 19" key="1">
    <citation type="submission" date="2019-08" db="EMBL/GenBank/DDBJ databases">
        <title>Draft genome sequences of two oriental melons (Cucumis melo L. var makuwa).</title>
        <authorList>
            <person name="Kwon S.-Y."/>
        </authorList>
    </citation>
    <scope>NUCLEOTIDE SEQUENCE [LARGE SCALE GENOMIC DNA]</scope>
    <source>
        <strain evidence="19">cv. Chang Bougi</strain>
        <tissue evidence="18">Leaf</tissue>
    </source>
</reference>
<evidence type="ECO:0000256" key="1">
    <source>
        <dbReference type="ARBA" id="ARBA00001962"/>
    </source>
</evidence>
<dbReference type="GO" id="GO:0046872">
    <property type="term" value="F:metal ion binding"/>
    <property type="evidence" value="ECO:0007669"/>
    <property type="project" value="UniProtKB-UniRule"/>
</dbReference>
<dbReference type="Gene3D" id="3.10.450.60">
    <property type="match status" value="1"/>
</dbReference>
<evidence type="ECO:0000259" key="17">
    <source>
        <dbReference type="PROSITE" id="PS51393"/>
    </source>
</evidence>
<evidence type="ECO:0000256" key="13">
    <source>
        <dbReference type="RuleBase" id="RU003974"/>
    </source>
</evidence>
<evidence type="ECO:0000256" key="4">
    <source>
        <dbReference type="ARBA" id="ARBA00022723"/>
    </source>
</evidence>
<comment type="similarity">
    <text evidence="2 13">Belongs to the lipoxygenase family.</text>
</comment>
<dbReference type="InterPro" id="IPR000907">
    <property type="entry name" value="LipOase"/>
</dbReference>
<dbReference type="PRINTS" id="PR00468">
    <property type="entry name" value="PLTLPOXGNASE"/>
</dbReference>
<dbReference type="GO" id="GO:0016702">
    <property type="term" value="F:oxidoreductase activity, acting on single donors with incorporation of molecular oxygen, incorporation of two atoms of oxygen"/>
    <property type="evidence" value="ECO:0007669"/>
    <property type="project" value="InterPro"/>
</dbReference>
<feature type="coiled-coil region" evidence="15">
    <location>
        <begin position="773"/>
        <end position="800"/>
    </location>
</feature>
<evidence type="ECO:0000256" key="7">
    <source>
        <dbReference type="ARBA" id="ARBA00022964"/>
    </source>
</evidence>
<dbReference type="EC" id="1.13.11.-" evidence="14"/>
<dbReference type="AlphaFoldDB" id="A0A5D3DDP9"/>
<keyword evidence="11 14" id="KW-0275">Fatty acid biosynthesis</keyword>
<evidence type="ECO:0000313" key="18">
    <source>
        <dbReference type="EMBL" id="TYK21643.1"/>
    </source>
</evidence>
<evidence type="ECO:0000313" key="19">
    <source>
        <dbReference type="Proteomes" id="UP000321947"/>
    </source>
</evidence>
<dbReference type="InterPro" id="IPR027433">
    <property type="entry name" value="Lipoxygenase_dom_3"/>
</dbReference>
<keyword evidence="3 14" id="KW-0444">Lipid biosynthesis</keyword>
<evidence type="ECO:0000256" key="15">
    <source>
        <dbReference type="SAM" id="Coils"/>
    </source>
</evidence>